<proteinExistence type="predicted"/>
<evidence type="ECO:0000313" key="1">
    <source>
        <dbReference type="EMBL" id="KRX00100.1"/>
    </source>
</evidence>
<gene>
    <name evidence="1" type="ORF">PPERSA_07207</name>
</gene>
<protein>
    <recommendedName>
        <fullName evidence="3">Insulin-like growth factor binding protein, N-terminal</fullName>
    </recommendedName>
</protein>
<dbReference type="Proteomes" id="UP000054937">
    <property type="component" value="Unassembled WGS sequence"/>
</dbReference>
<keyword evidence="2" id="KW-1185">Reference proteome</keyword>
<dbReference type="EMBL" id="LDAU01000195">
    <property type="protein sequence ID" value="KRX00100.1"/>
    <property type="molecule type" value="Genomic_DNA"/>
</dbReference>
<dbReference type="AlphaFoldDB" id="A0A0V0QD12"/>
<dbReference type="InParanoid" id="A0A0V0QD12"/>
<reference evidence="1 2" key="1">
    <citation type="journal article" date="2015" name="Sci. Rep.">
        <title>Genome of the facultative scuticociliatosis pathogen Pseudocohnilembus persalinus provides insight into its virulence through horizontal gene transfer.</title>
        <authorList>
            <person name="Xiong J."/>
            <person name="Wang G."/>
            <person name="Cheng J."/>
            <person name="Tian M."/>
            <person name="Pan X."/>
            <person name="Warren A."/>
            <person name="Jiang C."/>
            <person name="Yuan D."/>
            <person name="Miao W."/>
        </authorList>
    </citation>
    <scope>NUCLEOTIDE SEQUENCE [LARGE SCALE GENOMIC DNA]</scope>
    <source>
        <strain evidence="1">36N120E</strain>
    </source>
</reference>
<evidence type="ECO:0000313" key="2">
    <source>
        <dbReference type="Proteomes" id="UP000054937"/>
    </source>
</evidence>
<accession>A0A0V0QD12</accession>
<sequence>MRNIKFSYLNYQIKIALFCCIISLFNLVQAIQLDTTQWQEVDITNNYIQQSFIQYSGESRYQDSLQLSQTKYANIVRDSNNFSGKILIQILDEYVKFYRKYSLTNTNVEGEFFFAYTSKTSSEIRVFFGFINESCNFSRGLTAPVQIADFTGINFFHLLAKTGKDNVYIITQNQSSFQYLYLMMFDISDTSTYHIKKRVKLGTIDFSENLFSIQAYSDDYAVIFAKDTNDKLQKITIKPNGIDVWDTPKDQGLFIGLNTNQNLIQNKIIQIENTNKYTIVTGESYKNTITIYTFQYIGSGIIQDICIETYTNQFPNVGDYFFYALEFGVINQNNLWIKGDNYIDDKKSVIFFANPLNCQIYKNPDDSSIYQYQLEHFGRSHIFHTYYSDQTVSLIASSSIIDGSGNQNLQAIRIEIGKNCPEYCASCIDYTNCDSCVSANIQRNANNQCSMQ</sequence>
<organism evidence="1 2">
    <name type="scientific">Pseudocohnilembus persalinus</name>
    <name type="common">Ciliate</name>
    <dbReference type="NCBI Taxonomy" id="266149"/>
    <lineage>
        <taxon>Eukaryota</taxon>
        <taxon>Sar</taxon>
        <taxon>Alveolata</taxon>
        <taxon>Ciliophora</taxon>
        <taxon>Intramacronucleata</taxon>
        <taxon>Oligohymenophorea</taxon>
        <taxon>Scuticociliatia</taxon>
        <taxon>Philasterida</taxon>
        <taxon>Pseudocohnilembidae</taxon>
        <taxon>Pseudocohnilembus</taxon>
    </lineage>
</organism>
<name>A0A0V0QD12_PSEPJ</name>
<comment type="caution">
    <text evidence="1">The sequence shown here is derived from an EMBL/GenBank/DDBJ whole genome shotgun (WGS) entry which is preliminary data.</text>
</comment>
<evidence type="ECO:0008006" key="3">
    <source>
        <dbReference type="Google" id="ProtNLM"/>
    </source>
</evidence>